<dbReference type="EMBL" id="JAFCJH010000002">
    <property type="protein sequence ID" value="MBR0794207.1"/>
    <property type="molecule type" value="Genomic_DNA"/>
</dbReference>
<feature type="region of interest" description="Disordered" evidence="1">
    <location>
        <begin position="53"/>
        <end position="83"/>
    </location>
</feature>
<organism evidence="2 3">
    <name type="scientific">Bradyrhizobium jicamae</name>
    <dbReference type="NCBI Taxonomy" id="280332"/>
    <lineage>
        <taxon>Bacteria</taxon>
        <taxon>Pseudomonadati</taxon>
        <taxon>Pseudomonadota</taxon>
        <taxon>Alphaproteobacteria</taxon>
        <taxon>Hyphomicrobiales</taxon>
        <taxon>Nitrobacteraceae</taxon>
        <taxon>Bradyrhizobium</taxon>
    </lineage>
</organism>
<reference evidence="3" key="1">
    <citation type="journal article" date="2021" name="ISME J.">
        <title>Evolutionary origin and ecological implication of a unique nif island in free-living Bradyrhizobium lineages.</title>
        <authorList>
            <person name="Tao J."/>
        </authorList>
    </citation>
    <scope>NUCLEOTIDE SEQUENCE [LARGE SCALE GENOMIC DNA]</scope>
    <source>
        <strain evidence="3">SZCCT0434</strain>
    </source>
</reference>
<dbReference type="RefSeq" id="WP_212396487.1">
    <property type="nucleotide sequence ID" value="NZ_JAFCJH010000002.1"/>
</dbReference>
<evidence type="ECO:0000313" key="2">
    <source>
        <dbReference type="EMBL" id="MBR0794207.1"/>
    </source>
</evidence>
<accession>A0ABS5FBQ3</accession>
<evidence type="ECO:0000256" key="1">
    <source>
        <dbReference type="SAM" id="MobiDB-lite"/>
    </source>
</evidence>
<feature type="compositionally biased region" description="Basic residues" evidence="1">
    <location>
        <begin position="73"/>
        <end position="83"/>
    </location>
</feature>
<comment type="caution">
    <text evidence="2">The sequence shown here is derived from an EMBL/GenBank/DDBJ whole genome shotgun (WGS) entry which is preliminary data.</text>
</comment>
<protein>
    <recommendedName>
        <fullName evidence="4">Transcriptional regulator</fullName>
    </recommendedName>
</protein>
<proteinExistence type="predicted"/>
<evidence type="ECO:0000313" key="3">
    <source>
        <dbReference type="Proteomes" id="UP001315278"/>
    </source>
</evidence>
<name>A0ABS5FBQ3_9BRAD</name>
<evidence type="ECO:0008006" key="4">
    <source>
        <dbReference type="Google" id="ProtNLM"/>
    </source>
</evidence>
<sequence>MTIKKLDLSPESLARAERQRLAAEEGARAMAEVERDAIAVRKNMERLRALREARDAEGSQGEAATAADAPAKKAVRRVKRIVR</sequence>
<dbReference type="Proteomes" id="UP001315278">
    <property type="component" value="Unassembled WGS sequence"/>
</dbReference>
<keyword evidence="3" id="KW-1185">Reference proteome</keyword>
<gene>
    <name evidence="2" type="ORF">JQ615_02270</name>
</gene>